<comment type="catalytic activity">
    <reaction evidence="10">
        <text>2 Fe(III)-[cytochrome b5] + NADH = 2 Fe(II)-[cytochrome b5] + NAD(+) + H(+)</text>
        <dbReference type="Rhea" id="RHEA:46680"/>
        <dbReference type="Rhea" id="RHEA-COMP:10438"/>
        <dbReference type="Rhea" id="RHEA-COMP:10439"/>
        <dbReference type="ChEBI" id="CHEBI:15378"/>
        <dbReference type="ChEBI" id="CHEBI:29033"/>
        <dbReference type="ChEBI" id="CHEBI:29034"/>
        <dbReference type="ChEBI" id="CHEBI:57540"/>
        <dbReference type="ChEBI" id="CHEBI:57945"/>
        <dbReference type="EC" id="1.6.2.2"/>
    </reaction>
</comment>
<dbReference type="PANTHER" id="PTHR19370:SF101">
    <property type="entry name" value="NADH-CYTOCHROME B5 REDUCTASE"/>
    <property type="match status" value="1"/>
</dbReference>
<feature type="domain" description="FAD-binding FR-type" evidence="11">
    <location>
        <begin position="49"/>
        <end position="154"/>
    </location>
</feature>
<keyword evidence="5 9" id="KW-0274">FAD</keyword>
<feature type="binding site" evidence="9">
    <location>
        <position position="105"/>
    </location>
    <ligand>
        <name>FAD</name>
        <dbReference type="ChEBI" id="CHEBI:57692"/>
    </ligand>
</feature>
<keyword evidence="13" id="KW-1185">Reference proteome</keyword>
<evidence type="ECO:0000256" key="3">
    <source>
        <dbReference type="ARBA" id="ARBA00006105"/>
    </source>
</evidence>
<evidence type="ECO:0000259" key="11">
    <source>
        <dbReference type="PROSITE" id="PS51384"/>
    </source>
</evidence>
<dbReference type="InterPro" id="IPR008333">
    <property type="entry name" value="Cbr1-like_FAD-bd_dom"/>
</dbReference>
<evidence type="ECO:0000256" key="6">
    <source>
        <dbReference type="ARBA" id="ARBA00023002"/>
    </source>
</evidence>
<evidence type="ECO:0000256" key="8">
    <source>
        <dbReference type="ARBA" id="ARBA00023136"/>
    </source>
</evidence>
<evidence type="ECO:0000256" key="9">
    <source>
        <dbReference type="PIRSR" id="PIRSR601834-1"/>
    </source>
</evidence>
<evidence type="ECO:0000313" key="12">
    <source>
        <dbReference type="EMBL" id="RDK47108.1"/>
    </source>
</evidence>
<dbReference type="GO" id="GO:0006696">
    <property type="term" value="P:ergosterol biosynthetic process"/>
    <property type="evidence" value="ECO:0007669"/>
    <property type="project" value="TreeGrafter"/>
</dbReference>
<keyword evidence="7 10" id="KW-0520">NAD</keyword>
<protein>
    <recommendedName>
        <fullName evidence="10">NADH-cytochrome b5 reductase</fullName>
        <ecNumber evidence="10">1.6.2.2</ecNumber>
    </recommendedName>
</protein>
<dbReference type="Gene3D" id="3.40.50.80">
    <property type="entry name" value="Nucleotide-binding domain of ferredoxin-NADP reductase (FNR) module"/>
    <property type="match status" value="1"/>
</dbReference>
<dbReference type="PROSITE" id="PS51384">
    <property type="entry name" value="FAD_FR"/>
    <property type="match status" value="1"/>
</dbReference>
<dbReference type="Proteomes" id="UP000254937">
    <property type="component" value="Unassembled WGS sequence"/>
</dbReference>
<feature type="binding site" evidence="9">
    <location>
        <position position="175"/>
    </location>
    <ligand>
        <name>FAD</name>
        <dbReference type="ChEBI" id="CHEBI:57692"/>
    </ligand>
</feature>
<comment type="subcellular location">
    <subcellularLocation>
        <location evidence="2">Mitochondrion outer membrane</location>
        <topology evidence="2">Single-pass membrane protein</topology>
    </subcellularLocation>
</comment>
<dbReference type="Gene3D" id="2.40.30.10">
    <property type="entry name" value="Translation factors"/>
    <property type="match status" value="1"/>
</dbReference>
<dbReference type="AlphaFoldDB" id="A0A370PY44"/>
<dbReference type="InterPro" id="IPR017927">
    <property type="entry name" value="FAD-bd_FR_type"/>
</dbReference>
<dbReference type="CDD" id="cd06183">
    <property type="entry name" value="cyt_b5_reduct_like"/>
    <property type="match status" value="1"/>
</dbReference>
<feature type="binding site" evidence="9">
    <location>
        <position position="103"/>
    </location>
    <ligand>
        <name>FAD</name>
        <dbReference type="ChEBI" id="CHEBI:57692"/>
    </ligand>
</feature>
<keyword evidence="4 9" id="KW-0285">Flavoprotein</keyword>
<dbReference type="SUPFAM" id="SSF63380">
    <property type="entry name" value="Riboflavin synthase domain-like"/>
    <property type="match status" value="1"/>
</dbReference>
<feature type="binding site" evidence="9">
    <location>
        <position position="128"/>
    </location>
    <ligand>
        <name>FAD</name>
        <dbReference type="ChEBI" id="CHEBI:57692"/>
    </ligand>
</feature>
<dbReference type="SUPFAM" id="SSF52343">
    <property type="entry name" value="Ferredoxin reductase-like, C-terminal NADP-linked domain"/>
    <property type="match status" value="1"/>
</dbReference>
<dbReference type="InterPro" id="IPR001433">
    <property type="entry name" value="OxRdtase_FAD/NAD-bd"/>
</dbReference>
<evidence type="ECO:0000256" key="5">
    <source>
        <dbReference type="ARBA" id="ARBA00022827"/>
    </source>
</evidence>
<dbReference type="InterPro" id="IPR039261">
    <property type="entry name" value="FNR_nucleotide-bd"/>
</dbReference>
<feature type="binding site" evidence="9">
    <location>
        <position position="120"/>
    </location>
    <ligand>
        <name>FAD</name>
        <dbReference type="ChEBI" id="CHEBI:57692"/>
    </ligand>
</feature>
<comment type="cofactor">
    <cofactor evidence="1 9 10">
        <name>FAD</name>
        <dbReference type="ChEBI" id="CHEBI:57692"/>
    </cofactor>
</comment>
<sequence>MFSSIRLPHIYIASFTIAGCGVYSFRRHLIEEALAETPEQEPHVMFRGFRPTSLRVQNVESLSHNTKRLRFEYPDQTWTSGLQLTSSVLVFCWPQRSWFPAIRPYTPVSSLNQRGFLDLVVKKYPHGKVSSHLHTLQPGDSLYFLGPLPGGYRWSAATANEHSRVYLIAGGSGITPTYQLARGILEDNPNANTKVQVVFGANTAQDLVLKKELDILQQRFADRLQMHYLVSEAGPSTGEADNKDVSYGARVNTSRLRQFFGARREGDEKVFVCGPPGMEKALVGGRTCGRGILEELGFQKDQVHVF</sequence>
<dbReference type="GO" id="GO:0090524">
    <property type="term" value="F:cytochrome-b5 reductase activity, acting on NADH"/>
    <property type="evidence" value="ECO:0007669"/>
    <property type="project" value="UniProtKB-EC"/>
</dbReference>
<evidence type="ECO:0000256" key="10">
    <source>
        <dbReference type="RuleBase" id="RU361226"/>
    </source>
</evidence>
<name>A0A370PY44_ASPPH</name>
<feature type="binding site" evidence="9">
    <location>
        <position position="130"/>
    </location>
    <ligand>
        <name>FAD</name>
        <dbReference type="ChEBI" id="CHEBI:57692"/>
    </ligand>
</feature>
<dbReference type="InterPro" id="IPR001709">
    <property type="entry name" value="Flavoprot_Pyr_Nucl_cyt_Rdtase"/>
</dbReference>
<dbReference type="PRINTS" id="PR00371">
    <property type="entry name" value="FPNCR"/>
</dbReference>
<dbReference type="Pfam" id="PF00175">
    <property type="entry name" value="NAD_binding_1"/>
    <property type="match status" value="1"/>
</dbReference>
<dbReference type="InterPro" id="IPR017938">
    <property type="entry name" value="Riboflavin_synthase-like_b-brl"/>
</dbReference>
<keyword evidence="8" id="KW-0472">Membrane</keyword>
<comment type="similarity">
    <text evidence="3 10">Belongs to the flavoprotein pyridine nucleotide cytochrome reductase family.</text>
</comment>
<dbReference type="EC" id="1.6.2.2" evidence="10"/>
<reference evidence="12 13" key="1">
    <citation type="submission" date="2018-07" db="EMBL/GenBank/DDBJ databases">
        <title>Section-level genome sequencing of Aspergillus section Nigri to investigate inter- and intra-species variation.</title>
        <authorList>
            <consortium name="DOE Joint Genome Institute"/>
            <person name="Vesth T.C."/>
            <person name="Nybo J.L."/>
            <person name="Theobald S."/>
            <person name="Frisvad J.C."/>
            <person name="Larsen T.O."/>
            <person name="Nielsen K.F."/>
            <person name="Hoof J.B."/>
            <person name="Brandl J."/>
            <person name="Salamov A."/>
            <person name="Riley R."/>
            <person name="Gladden J.M."/>
            <person name="Phatale P."/>
            <person name="Nielsen M.T."/>
            <person name="Lyhne E.K."/>
            <person name="Kogle M.E."/>
            <person name="Strasser K."/>
            <person name="McDonnell E."/>
            <person name="Barry K."/>
            <person name="Clum A."/>
            <person name="Chen C."/>
            <person name="Nolan M."/>
            <person name="Sandor L."/>
            <person name="Kuo A."/>
            <person name="Lipzen A."/>
            <person name="Hainaut M."/>
            <person name="Drula E."/>
            <person name="Tsang A."/>
            <person name="Magnuson J.K."/>
            <person name="Henrissat B."/>
            <person name="Wiebenga A."/>
            <person name="Simmons B.A."/>
            <person name="Makela M.R."/>
            <person name="De vries R.P."/>
            <person name="Grigoriev I.V."/>
            <person name="Mortensen U.H."/>
            <person name="Baker S.E."/>
            <person name="Andersen M.R."/>
        </authorList>
    </citation>
    <scope>NUCLEOTIDE SEQUENCE [LARGE SCALE GENOMIC DNA]</scope>
    <source>
        <strain evidence="12 13">ATCC 13157</strain>
    </source>
</reference>
<dbReference type="Pfam" id="PF00970">
    <property type="entry name" value="FAD_binding_6"/>
    <property type="match status" value="1"/>
</dbReference>
<dbReference type="EMBL" id="KZ851845">
    <property type="protein sequence ID" value="RDK47108.1"/>
    <property type="molecule type" value="Genomic_DNA"/>
</dbReference>
<dbReference type="PRINTS" id="PR00406">
    <property type="entry name" value="CYTB5RDTASE"/>
</dbReference>
<dbReference type="InterPro" id="IPR001834">
    <property type="entry name" value="CBR-like"/>
</dbReference>
<evidence type="ECO:0000256" key="1">
    <source>
        <dbReference type="ARBA" id="ARBA00001974"/>
    </source>
</evidence>
<evidence type="ECO:0000256" key="4">
    <source>
        <dbReference type="ARBA" id="ARBA00022630"/>
    </source>
</evidence>
<accession>A0A370PY44</accession>
<feature type="binding site" evidence="9">
    <location>
        <position position="129"/>
    </location>
    <ligand>
        <name>FAD</name>
        <dbReference type="ChEBI" id="CHEBI:57692"/>
    </ligand>
</feature>
<gene>
    <name evidence="12" type="ORF">M752DRAFT_323530</name>
</gene>
<evidence type="ECO:0000256" key="2">
    <source>
        <dbReference type="ARBA" id="ARBA00004572"/>
    </source>
</evidence>
<proteinExistence type="inferred from homology"/>
<feature type="binding site" evidence="9">
    <location>
        <position position="122"/>
    </location>
    <ligand>
        <name>FAD</name>
        <dbReference type="ChEBI" id="CHEBI:57692"/>
    </ligand>
</feature>
<dbReference type="GO" id="GO:0005741">
    <property type="term" value="C:mitochondrial outer membrane"/>
    <property type="evidence" value="ECO:0007669"/>
    <property type="project" value="UniProtKB-SubCell"/>
</dbReference>
<evidence type="ECO:0000256" key="7">
    <source>
        <dbReference type="ARBA" id="ARBA00023027"/>
    </source>
</evidence>
<dbReference type="PROSITE" id="PS51257">
    <property type="entry name" value="PROKAR_LIPOPROTEIN"/>
    <property type="match status" value="1"/>
</dbReference>
<organism evidence="12 13">
    <name type="scientific">Aspergillus phoenicis ATCC 13157</name>
    <dbReference type="NCBI Taxonomy" id="1353007"/>
    <lineage>
        <taxon>Eukaryota</taxon>
        <taxon>Fungi</taxon>
        <taxon>Dikarya</taxon>
        <taxon>Ascomycota</taxon>
        <taxon>Pezizomycotina</taxon>
        <taxon>Eurotiomycetes</taxon>
        <taxon>Eurotiomycetidae</taxon>
        <taxon>Eurotiales</taxon>
        <taxon>Aspergillaceae</taxon>
        <taxon>Aspergillus</taxon>
    </lineage>
</organism>
<feature type="binding site" evidence="9">
    <location>
        <position position="104"/>
    </location>
    <ligand>
        <name>FAD</name>
        <dbReference type="ChEBI" id="CHEBI:57692"/>
    </ligand>
</feature>
<evidence type="ECO:0000313" key="13">
    <source>
        <dbReference type="Proteomes" id="UP000254937"/>
    </source>
</evidence>
<keyword evidence="6 10" id="KW-0560">Oxidoreductase</keyword>
<dbReference type="PANTHER" id="PTHR19370">
    <property type="entry name" value="NADH-CYTOCHROME B5 REDUCTASE"/>
    <property type="match status" value="1"/>
</dbReference>